<dbReference type="OrthoDB" id="5562884at2"/>
<reference evidence="3" key="1">
    <citation type="submission" date="2016-04" db="EMBL/GenBank/DDBJ databases">
        <authorList>
            <person name="Chen L."/>
            <person name="Zhuang W."/>
            <person name="Wang G."/>
        </authorList>
    </citation>
    <scope>NUCLEOTIDE SEQUENCE [LARGE SCALE GENOMIC DNA]</scope>
    <source>
        <strain evidence="3">17621</strain>
    </source>
</reference>
<name>A0A1V9EXB2_9BACT</name>
<accession>A0A1V9EXB2</accession>
<sequence>MKQSRKTSLRYCPLLYLFLIVGTHSALAQTDIDGIMMSKKNLCIGPMYGYSSWKNYWEGTLKRENLNLGTVSSQMYSVMGAYGVTDKLNILFSAAYVRTKASAGTLHGMKGFQDASLWAKYVPLEKKIGKGDLSIIGLAGVSAPLSNYVADYLPLSIGLRSKTLSLRAMADYQVGKLFATLSGTYVFRDNIKIDRDAYYTTEMHNTNKVEMPDALSFNFRAGYRHNDIIAEAFLDNWTTLGGFDITRNNMPFPSNKMNATRLGANVKYHTPNLEWLQLVVNGSHVIAGRNVGQSTSINAGLFIVFSVAKKQVPDSSPKKVQQ</sequence>
<keyword evidence="3" id="KW-1185">Reference proteome</keyword>
<evidence type="ECO:0000313" key="2">
    <source>
        <dbReference type="EMBL" id="OQP50768.1"/>
    </source>
</evidence>
<evidence type="ECO:0008006" key="4">
    <source>
        <dbReference type="Google" id="ProtNLM"/>
    </source>
</evidence>
<keyword evidence="1" id="KW-0732">Signal</keyword>
<gene>
    <name evidence="2" type="ORF">A4H97_02720</name>
</gene>
<dbReference type="RefSeq" id="WP_081199151.1">
    <property type="nucleotide sequence ID" value="NZ_FOCZ01000001.1"/>
</dbReference>
<dbReference type="SUPFAM" id="SSF56935">
    <property type="entry name" value="Porins"/>
    <property type="match status" value="1"/>
</dbReference>
<proteinExistence type="predicted"/>
<protein>
    <recommendedName>
        <fullName evidence="4">Outer membrane protein beta-barrel domain-containing protein</fullName>
    </recommendedName>
</protein>
<dbReference type="STRING" id="354355.SAMN05660816_00400"/>
<comment type="caution">
    <text evidence="2">The sequence shown here is derived from an EMBL/GenBank/DDBJ whole genome shotgun (WGS) entry which is preliminary data.</text>
</comment>
<dbReference type="AlphaFoldDB" id="A0A1V9EXB2"/>
<dbReference type="Proteomes" id="UP000192610">
    <property type="component" value="Unassembled WGS sequence"/>
</dbReference>
<evidence type="ECO:0000313" key="3">
    <source>
        <dbReference type="Proteomes" id="UP000192610"/>
    </source>
</evidence>
<evidence type="ECO:0000256" key="1">
    <source>
        <dbReference type="SAM" id="SignalP"/>
    </source>
</evidence>
<organism evidence="2 3">
    <name type="scientific">Niastella yeongjuensis</name>
    <dbReference type="NCBI Taxonomy" id="354355"/>
    <lineage>
        <taxon>Bacteria</taxon>
        <taxon>Pseudomonadati</taxon>
        <taxon>Bacteroidota</taxon>
        <taxon>Chitinophagia</taxon>
        <taxon>Chitinophagales</taxon>
        <taxon>Chitinophagaceae</taxon>
        <taxon>Niastella</taxon>
    </lineage>
</organism>
<feature type="chain" id="PRO_5010741752" description="Outer membrane protein beta-barrel domain-containing protein" evidence="1">
    <location>
        <begin position="29"/>
        <end position="322"/>
    </location>
</feature>
<dbReference type="EMBL" id="LVXG01000012">
    <property type="protein sequence ID" value="OQP50768.1"/>
    <property type="molecule type" value="Genomic_DNA"/>
</dbReference>
<feature type="signal peptide" evidence="1">
    <location>
        <begin position="1"/>
        <end position="28"/>
    </location>
</feature>